<dbReference type="SUPFAM" id="SSF56112">
    <property type="entry name" value="Protein kinase-like (PK-like)"/>
    <property type="match status" value="1"/>
</dbReference>
<dbReference type="Proteomes" id="UP001152795">
    <property type="component" value="Unassembled WGS sequence"/>
</dbReference>
<keyword evidence="4" id="KW-0418">Kinase</keyword>
<dbReference type="Gene3D" id="3.20.200.10">
    <property type="entry name" value="MHCK/EF2 kinase"/>
    <property type="match status" value="1"/>
</dbReference>
<dbReference type="GO" id="GO:0031037">
    <property type="term" value="P:myosin II filament disassembly"/>
    <property type="evidence" value="ECO:0007669"/>
    <property type="project" value="TreeGrafter"/>
</dbReference>
<dbReference type="EMBL" id="CACRXK020015604">
    <property type="protein sequence ID" value="CAB4028614.1"/>
    <property type="molecule type" value="Genomic_DNA"/>
</dbReference>
<keyword evidence="3" id="KW-0547">Nucleotide-binding</keyword>
<name>A0A6S7JEV4_PARCT</name>
<dbReference type="InterPro" id="IPR011009">
    <property type="entry name" value="Kinase-like_dom_sf"/>
</dbReference>
<dbReference type="PROSITE" id="PS51158">
    <property type="entry name" value="ALPHA_KINASE"/>
    <property type="match status" value="1"/>
</dbReference>
<dbReference type="Pfam" id="PF02816">
    <property type="entry name" value="Alpha_kinase"/>
    <property type="match status" value="1"/>
</dbReference>
<keyword evidence="7" id="KW-0675">Receptor</keyword>
<dbReference type="AlphaFoldDB" id="A0A6S7JEV4"/>
<dbReference type="PANTHER" id="PTHR45992">
    <property type="entry name" value="EUKARYOTIC ELONGATION FACTOR 2 KINASE-RELATED"/>
    <property type="match status" value="1"/>
</dbReference>
<evidence type="ECO:0000256" key="6">
    <source>
        <dbReference type="SAM" id="MobiDB-lite"/>
    </source>
</evidence>
<proteinExistence type="predicted"/>
<reference evidence="7" key="1">
    <citation type="submission" date="2020-04" db="EMBL/GenBank/DDBJ databases">
        <authorList>
            <person name="Alioto T."/>
            <person name="Alioto T."/>
            <person name="Gomez Garrido J."/>
        </authorList>
    </citation>
    <scope>NUCLEOTIDE SEQUENCE</scope>
    <source>
        <strain evidence="7">A484AB</strain>
    </source>
</reference>
<organism evidence="7 8">
    <name type="scientific">Paramuricea clavata</name>
    <name type="common">Red gorgonian</name>
    <name type="synonym">Violescent sea-whip</name>
    <dbReference type="NCBI Taxonomy" id="317549"/>
    <lineage>
        <taxon>Eukaryota</taxon>
        <taxon>Metazoa</taxon>
        <taxon>Cnidaria</taxon>
        <taxon>Anthozoa</taxon>
        <taxon>Octocorallia</taxon>
        <taxon>Malacalcyonacea</taxon>
        <taxon>Plexauridae</taxon>
        <taxon>Paramuricea</taxon>
    </lineage>
</organism>
<dbReference type="GO" id="GO:1903013">
    <property type="term" value="P:response to differentiation-inducing factor 1"/>
    <property type="evidence" value="ECO:0007669"/>
    <property type="project" value="TreeGrafter"/>
</dbReference>
<evidence type="ECO:0000256" key="2">
    <source>
        <dbReference type="ARBA" id="ARBA00022679"/>
    </source>
</evidence>
<sequence>MSKRRPVWDNYKEKVAKKRMRKGEEKGATGPKGVPKGKYVLKKYLEGEKKGIEALFQSIELHTRKSVQLNALARNFAQSMASEVQASEFGETFIYGKVYYSSLNGEPVTLENHLDGVFEKFINNTGEKSNQQFMVTDIQGVNYSLCDPEIATAELADPDDQAIRFCTGNLSDTAIQSFLTCHECNRYCEMLKLSKQQ</sequence>
<evidence type="ECO:0000256" key="4">
    <source>
        <dbReference type="ARBA" id="ARBA00022777"/>
    </source>
</evidence>
<keyword evidence="1" id="KW-0723">Serine/threonine-protein kinase</keyword>
<gene>
    <name evidence="7" type="ORF">PACLA_8A071089</name>
</gene>
<protein>
    <submittedName>
        <fullName evidence="7">Transient receptor potential cation channel subfamily M member 6</fullName>
    </submittedName>
</protein>
<evidence type="ECO:0000256" key="1">
    <source>
        <dbReference type="ARBA" id="ARBA00022527"/>
    </source>
</evidence>
<feature type="compositionally biased region" description="Basic and acidic residues" evidence="6">
    <location>
        <begin position="1"/>
        <end position="14"/>
    </location>
</feature>
<evidence type="ECO:0000313" key="8">
    <source>
        <dbReference type="Proteomes" id="UP001152795"/>
    </source>
</evidence>
<dbReference type="InterPro" id="IPR051852">
    <property type="entry name" value="Alpha-type_PK"/>
</dbReference>
<comment type="caution">
    <text evidence="7">The sequence shown here is derived from an EMBL/GenBank/DDBJ whole genome shotgun (WGS) entry which is preliminary data.</text>
</comment>
<keyword evidence="5" id="KW-0067">ATP-binding</keyword>
<evidence type="ECO:0000313" key="7">
    <source>
        <dbReference type="EMBL" id="CAB4028614.1"/>
    </source>
</evidence>
<dbReference type="OrthoDB" id="301415at2759"/>
<dbReference type="PANTHER" id="PTHR45992:SF2">
    <property type="entry name" value="EUKARYOTIC ELONGATION FACTOR 2 KINASE"/>
    <property type="match status" value="1"/>
</dbReference>
<keyword evidence="8" id="KW-1185">Reference proteome</keyword>
<evidence type="ECO:0000256" key="5">
    <source>
        <dbReference type="ARBA" id="ARBA00022840"/>
    </source>
</evidence>
<accession>A0A6S7JEV4</accession>
<dbReference type="InterPro" id="IPR004166">
    <property type="entry name" value="a-kinase_dom"/>
</dbReference>
<dbReference type="GO" id="GO:0005524">
    <property type="term" value="F:ATP binding"/>
    <property type="evidence" value="ECO:0007669"/>
    <property type="project" value="UniProtKB-KW"/>
</dbReference>
<feature type="region of interest" description="Disordered" evidence="6">
    <location>
        <begin position="1"/>
        <end position="33"/>
    </location>
</feature>
<dbReference type="CDD" id="cd04515">
    <property type="entry name" value="Alpha_kinase"/>
    <property type="match status" value="1"/>
</dbReference>
<dbReference type="SMART" id="SM00811">
    <property type="entry name" value="Alpha_kinase"/>
    <property type="match status" value="1"/>
</dbReference>
<dbReference type="GO" id="GO:0004674">
    <property type="term" value="F:protein serine/threonine kinase activity"/>
    <property type="evidence" value="ECO:0007669"/>
    <property type="project" value="UniProtKB-KW"/>
</dbReference>
<keyword evidence="2" id="KW-0808">Transferase</keyword>
<evidence type="ECO:0000256" key="3">
    <source>
        <dbReference type="ARBA" id="ARBA00022741"/>
    </source>
</evidence>